<reference evidence="3" key="2">
    <citation type="submission" date="2012-01" db="EMBL/GenBank/DDBJ databases">
        <title>Noncontiguous Finished sequence of chromosome of Saccharomonospora glauca K62.</title>
        <authorList>
            <consortium name="US DOE Joint Genome Institute"/>
            <person name="Lucas S."/>
            <person name="Han J."/>
            <person name="Lapidus A."/>
            <person name="Cheng J.-F."/>
            <person name="Goodwin L."/>
            <person name="Pitluck S."/>
            <person name="Peters L."/>
            <person name="Mikhailova N."/>
            <person name="Held B."/>
            <person name="Detter J.C."/>
            <person name="Han C."/>
            <person name="Tapia R."/>
            <person name="Land M."/>
            <person name="Hauser L."/>
            <person name="Kyrpides N."/>
            <person name="Ivanova N."/>
            <person name="Pagani I."/>
            <person name="Brambilla E.-M."/>
            <person name="Klenk H.-P."/>
            <person name="Woyke T."/>
        </authorList>
    </citation>
    <scope>NUCLEOTIDE SEQUENCE [LARGE SCALE GENOMIC DNA]</scope>
    <source>
        <strain evidence="3">K62</strain>
    </source>
</reference>
<dbReference type="EMBL" id="CM001484">
    <property type="protein sequence ID" value="EIE99349.1"/>
    <property type="molecule type" value="Genomic_DNA"/>
</dbReference>
<dbReference type="NCBIfam" id="NF037944">
    <property type="entry name" value="holin_2"/>
    <property type="match status" value="1"/>
</dbReference>
<keyword evidence="1" id="KW-0472">Membrane</keyword>
<accession>I1D325</accession>
<dbReference type="HOGENOM" id="CLU_186147_0_0_11"/>
<proteinExistence type="predicted"/>
<evidence type="ECO:0000256" key="1">
    <source>
        <dbReference type="SAM" id="Phobius"/>
    </source>
</evidence>
<keyword evidence="1" id="KW-1133">Transmembrane helix</keyword>
<dbReference type="Proteomes" id="UP000005087">
    <property type="component" value="Chromosome"/>
</dbReference>
<evidence type="ECO:0000313" key="3">
    <source>
        <dbReference type="Proteomes" id="UP000005087"/>
    </source>
</evidence>
<dbReference type="STRING" id="928724.SacglDRAFT_02456"/>
<protein>
    <submittedName>
        <fullName evidence="2">Uncharacterized protein</fullName>
    </submittedName>
</protein>
<keyword evidence="1" id="KW-0812">Transmembrane</keyword>
<organism evidence="2 3">
    <name type="scientific">Saccharomonospora glauca K62</name>
    <dbReference type="NCBI Taxonomy" id="928724"/>
    <lineage>
        <taxon>Bacteria</taxon>
        <taxon>Bacillati</taxon>
        <taxon>Actinomycetota</taxon>
        <taxon>Actinomycetes</taxon>
        <taxon>Pseudonocardiales</taxon>
        <taxon>Pseudonocardiaceae</taxon>
        <taxon>Saccharomonospora</taxon>
    </lineage>
</organism>
<dbReference type="OrthoDB" id="3700740at2"/>
<evidence type="ECO:0000313" key="2">
    <source>
        <dbReference type="EMBL" id="EIE99349.1"/>
    </source>
</evidence>
<keyword evidence="3" id="KW-1185">Reference proteome</keyword>
<name>I1D325_9PSEU</name>
<feature type="transmembrane region" description="Helical" evidence="1">
    <location>
        <begin position="6"/>
        <end position="25"/>
    </location>
</feature>
<dbReference type="RefSeq" id="WP_005464853.1">
    <property type="nucleotide sequence ID" value="NZ_CM001484.1"/>
</dbReference>
<reference evidence="2 3" key="1">
    <citation type="submission" date="2011-09" db="EMBL/GenBank/DDBJ databases">
        <authorList>
            <consortium name="US DOE Joint Genome Institute (JGI-PGF)"/>
            <person name="Lucas S."/>
            <person name="Han J."/>
            <person name="Lapidus A."/>
            <person name="Cheng J.-F."/>
            <person name="Goodwin L."/>
            <person name="Pitluck S."/>
            <person name="Peters L."/>
            <person name="Land M.L."/>
            <person name="Hauser L."/>
            <person name="Brambilla E."/>
            <person name="Klenk H.-P."/>
            <person name="Woyke T.J."/>
        </authorList>
    </citation>
    <scope>NUCLEOTIDE SEQUENCE [LARGE SCALE GENOMIC DNA]</scope>
    <source>
        <strain evidence="2 3">K62</strain>
    </source>
</reference>
<dbReference type="AlphaFoldDB" id="I1D325"/>
<gene>
    <name evidence="2" type="ORF">SacglDRAFT_02456</name>
</gene>
<sequence>MWYVVSAALVVAAVAGFGLVAFRVLRLLRTFRATASMVSARAGDRVGLLRARSAAVGVALRRSRRH</sequence>